<feature type="compositionally biased region" description="Basic residues" evidence="1">
    <location>
        <begin position="1"/>
        <end position="11"/>
    </location>
</feature>
<protein>
    <submittedName>
        <fullName evidence="2">Uncharacterized protein</fullName>
    </submittedName>
</protein>
<accession>A0AA39KE88</accession>
<feature type="compositionally biased region" description="Low complexity" evidence="1">
    <location>
        <begin position="13"/>
        <end position="23"/>
    </location>
</feature>
<dbReference type="PANTHER" id="PTHR34213">
    <property type="entry name" value="NUCLEAR TRANSPORT FACTOR 2 (NTF2) FAMILY PROTEIN"/>
    <property type="match status" value="1"/>
</dbReference>
<feature type="region of interest" description="Disordered" evidence="1">
    <location>
        <begin position="1"/>
        <end position="37"/>
    </location>
</feature>
<dbReference type="Proteomes" id="UP001175211">
    <property type="component" value="Unassembled WGS sequence"/>
</dbReference>
<dbReference type="RefSeq" id="XP_060331736.1">
    <property type="nucleotide sequence ID" value="XM_060477277.1"/>
</dbReference>
<keyword evidence="3" id="KW-1185">Reference proteome</keyword>
<name>A0AA39KE88_ARMTA</name>
<dbReference type="EMBL" id="JAUEPS010000014">
    <property type="protein sequence ID" value="KAK0459539.1"/>
    <property type="molecule type" value="Genomic_DNA"/>
</dbReference>
<evidence type="ECO:0000256" key="1">
    <source>
        <dbReference type="SAM" id="MobiDB-lite"/>
    </source>
</evidence>
<sequence length="231" mass="26335">MPPSHHHHHRSLSLESAHSTSPRSPSPPSQTFHSSILPHSIPTPALLESVAGAAHYSGVKVDPETLKHRRASMDRRESSCNEPVKADHQRIMADLKELYCCRPTVEIFERSWNKDAVFEDPLSYCKGYNDGLPWYDPKLFSKSETLSTRIMSSTSSPNRLVYAQKQEYTARLFGRKKVIDSIIVVDLDREEKIVRLVDQWDGKVSTWFGSYTLRRANAKVTPWLVHVPKQA</sequence>
<comment type="caution">
    <text evidence="2">The sequence shown here is derived from an EMBL/GenBank/DDBJ whole genome shotgun (WGS) entry which is preliminary data.</text>
</comment>
<dbReference type="GeneID" id="85360825"/>
<dbReference type="AlphaFoldDB" id="A0AA39KE88"/>
<gene>
    <name evidence="2" type="ORF">EV420DRAFT_1641748</name>
</gene>
<evidence type="ECO:0000313" key="2">
    <source>
        <dbReference type="EMBL" id="KAK0459539.1"/>
    </source>
</evidence>
<reference evidence="2" key="1">
    <citation type="submission" date="2023-06" db="EMBL/GenBank/DDBJ databases">
        <authorList>
            <consortium name="Lawrence Berkeley National Laboratory"/>
            <person name="Ahrendt S."/>
            <person name="Sahu N."/>
            <person name="Indic B."/>
            <person name="Wong-Bajracharya J."/>
            <person name="Merenyi Z."/>
            <person name="Ke H.-M."/>
            <person name="Monk M."/>
            <person name="Kocsube S."/>
            <person name="Drula E."/>
            <person name="Lipzen A."/>
            <person name="Balint B."/>
            <person name="Henrissat B."/>
            <person name="Andreopoulos B."/>
            <person name="Martin F.M."/>
            <person name="Harder C.B."/>
            <person name="Rigling D."/>
            <person name="Ford K.L."/>
            <person name="Foster G.D."/>
            <person name="Pangilinan J."/>
            <person name="Papanicolaou A."/>
            <person name="Barry K."/>
            <person name="LaButti K."/>
            <person name="Viragh M."/>
            <person name="Koriabine M."/>
            <person name="Yan M."/>
            <person name="Riley R."/>
            <person name="Champramary S."/>
            <person name="Plett K.L."/>
            <person name="Tsai I.J."/>
            <person name="Slot J."/>
            <person name="Sipos G."/>
            <person name="Plett J."/>
            <person name="Nagy L.G."/>
            <person name="Grigoriev I.V."/>
        </authorList>
    </citation>
    <scope>NUCLEOTIDE SEQUENCE</scope>
    <source>
        <strain evidence="2">CCBAS 213</strain>
    </source>
</reference>
<proteinExistence type="predicted"/>
<organism evidence="2 3">
    <name type="scientific">Armillaria tabescens</name>
    <name type="common">Ringless honey mushroom</name>
    <name type="synonym">Agaricus tabescens</name>
    <dbReference type="NCBI Taxonomy" id="1929756"/>
    <lineage>
        <taxon>Eukaryota</taxon>
        <taxon>Fungi</taxon>
        <taxon>Dikarya</taxon>
        <taxon>Basidiomycota</taxon>
        <taxon>Agaricomycotina</taxon>
        <taxon>Agaricomycetes</taxon>
        <taxon>Agaricomycetidae</taxon>
        <taxon>Agaricales</taxon>
        <taxon>Marasmiineae</taxon>
        <taxon>Physalacriaceae</taxon>
        <taxon>Desarmillaria</taxon>
    </lineage>
</organism>
<dbReference type="PANTHER" id="PTHR34213:SF2">
    <property type="entry name" value="NUCLEAR TRANSPORT FACTOR 2 (NTF2) FAMILY PROTEIN"/>
    <property type="match status" value="1"/>
</dbReference>
<evidence type="ECO:0000313" key="3">
    <source>
        <dbReference type="Proteomes" id="UP001175211"/>
    </source>
</evidence>